<dbReference type="HOGENOM" id="CLU_2522156_0_0_9"/>
<accession>J7IUL0</accession>
<dbReference type="RefSeq" id="WP_014902749.1">
    <property type="nucleotide sequence ID" value="NC_018515.1"/>
</dbReference>
<evidence type="ECO:0000313" key="1">
    <source>
        <dbReference type="EMBL" id="AFQ43834.1"/>
    </source>
</evidence>
<dbReference type="STRING" id="768704.Desmer_1876"/>
<dbReference type="Proteomes" id="UP000005262">
    <property type="component" value="Chromosome"/>
</dbReference>
<keyword evidence="2" id="KW-1185">Reference proteome</keyword>
<reference evidence="1 2" key="1">
    <citation type="journal article" date="2012" name="J. Bacteriol.">
        <title>Complete genome sequences of Desulfosporosinus orientis DSM765T, Desulfosporosinus youngiae DSM17734T, Desulfosporosinus meridiei DSM13257T, and Desulfosporosinus acidiphilus DSM22704T.</title>
        <authorList>
            <person name="Pester M."/>
            <person name="Brambilla E."/>
            <person name="Alazard D."/>
            <person name="Rattei T."/>
            <person name="Weinmaier T."/>
            <person name="Han J."/>
            <person name="Lucas S."/>
            <person name="Lapidus A."/>
            <person name="Cheng J.F."/>
            <person name="Goodwin L."/>
            <person name="Pitluck S."/>
            <person name="Peters L."/>
            <person name="Ovchinnikova G."/>
            <person name="Teshima H."/>
            <person name="Detter J.C."/>
            <person name="Han C.S."/>
            <person name="Tapia R."/>
            <person name="Land M.L."/>
            <person name="Hauser L."/>
            <person name="Kyrpides N.C."/>
            <person name="Ivanova N.N."/>
            <person name="Pagani I."/>
            <person name="Huntmann M."/>
            <person name="Wei C.L."/>
            <person name="Davenport K.W."/>
            <person name="Daligault H."/>
            <person name="Chain P.S."/>
            <person name="Chen A."/>
            <person name="Mavromatis K."/>
            <person name="Markowitz V."/>
            <person name="Szeto E."/>
            <person name="Mikhailova N."/>
            <person name="Pati A."/>
            <person name="Wagner M."/>
            <person name="Woyke T."/>
            <person name="Ollivier B."/>
            <person name="Klenk H.P."/>
            <person name="Spring S."/>
            <person name="Loy A."/>
        </authorList>
    </citation>
    <scope>NUCLEOTIDE SEQUENCE [LARGE SCALE GENOMIC DNA]</scope>
    <source>
        <strain evidence="2">ATCC BAA-275 / DSM 13257 / NCIMB 13706 / S10</strain>
    </source>
</reference>
<protein>
    <submittedName>
        <fullName evidence="1">Uncharacterized protein</fullName>
    </submittedName>
</protein>
<dbReference type="KEGG" id="dmi:Desmer_1876"/>
<dbReference type="AlphaFoldDB" id="J7IUL0"/>
<reference evidence="2" key="2">
    <citation type="submission" date="2012-08" db="EMBL/GenBank/DDBJ databases">
        <title>Finished genome of Desulfosporosinus meridiei DSM 13257.</title>
        <authorList>
            <person name="Huntemann M."/>
            <person name="Wei C.-L."/>
            <person name="Han J."/>
            <person name="Detter J.C."/>
            <person name="Han C."/>
            <person name="Davenport K."/>
            <person name="Daligault H."/>
            <person name="Erkkila T."/>
            <person name="Gu W."/>
            <person name="Munk A.C.C."/>
            <person name="Teshima H."/>
            <person name="Xu Y."/>
            <person name="Chain P."/>
            <person name="Tapia R."/>
            <person name="Chen A."/>
            <person name="Krypides N."/>
            <person name="Mavromatis K."/>
            <person name="Markowitz V."/>
            <person name="Szeto E."/>
            <person name="Ivanova N."/>
            <person name="Mikhailova N."/>
            <person name="Ovchinnikova G."/>
            <person name="Pagani I."/>
            <person name="Pati A."/>
            <person name="Goodwin L."/>
            <person name="Peters L."/>
            <person name="Pitluck S."/>
            <person name="Woyke T."/>
            <person name="Pester M."/>
            <person name="Spring S."/>
            <person name="Ollivier B."/>
            <person name="Rattei T."/>
            <person name="Klenk H.-P."/>
            <person name="Wagner M."/>
            <person name="Loy A."/>
        </authorList>
    </citation>
    <scope>NUCLEOTIDE SEQUENCE [LARGE SCALE GENOMIC DNA]</scope>
    <source>
        <strain evidence="2">ATCC BAA-275 / DSM 13257 / NCIMB 13706 / S10</strain>
    </source>
</reference>
<proteinExistence type="predicted"/>
<gene>
    <name evidence="1" type="ordered locus">Desmer_1876</name>
</gene>
<name>J7IUL0_DESMD</name>
<sequence length="84" mass="9823">MIIFIVKERFNYERYYVLQGLYRLGTLQHRDVVFYSELEGINDSSSYEGTSVTELKAAFEEAVTLEKFMGEGVTHNIFKQLFIV</sequence>
<evidence type="ECO:0000313" key="2">
    <source>
        <dbReference type="Proteomes" id="UP000005262"/>
    </source>
</evidence>
<organism evidence="1 2">
    <name type="scientific">Desulfosporosinus meridiei (strain ATCC BAA-275 / DSM 13257 / KCTC 12902 / NCIMB 13706 / S10)</name>
    <dbReference type="NCBI Taxonomy" id="768704"/>
    <lineage>
        <taxon>Bacteria</taxon>
        <taxon>Bacillati</taxon>
        <taxon>Bacillota</taxon>
        <taxon>Clostridia</taxon>
        <taxon>Eubacteriales</taxon>
        <taxon>Desulfitobacteriaceae</taxon>
        <taxon>Desulfosporosinus</taxon>
    </lineage>
</organism>
<dbReference type="EMBL" id="CP003629">
    <property type="protein sequence ID" value="AFQ43834.1"/>
    <property type="molecule type" value="Genomic_DNA"/>
</dbReference>